<feature type="domain" description="HTH myb-type" evidence="3">
    <location>
        <begin position="73"/>
        <end position="127"/>
    </location>
</feature>
<reference evidence="4 5" key="1">
    <citation type="submission" date="2012-05" db="EMBL/GenBank/DDBJ databases">
        <title>Recombination and specialization in a pathogen metapopulation.</title>
        <authorList>
            <person name="Gardiner A."/>
            <person name="Kemen E."/>
            <person name="Schultz-Larsen T."/>
            <person name="MacLean D."/>
            <person name="Van Oosterhout C."/>
            <person name="Jones J.D.G."/>
        </authorList>
    </citation>
    <scope>NUCLEOTIDE SEQUENCE [LARGE SCALE GENOMIC DNA]</scope>
    <source>
        <strain evidence="4 5">Ac Nc2</strain>
    </source>
</reference>
<feature type="region of interest" description="Disordered" evidence="1">
    <location>
        <begin position="195"/>
        <end position="221"/>
    </location>
</feature>
<protein>
    <submittedName>
        <fullName evidence="4">Uncharacterized protein</fullName>
    </submittedName>
</protein>
<feature type="domain" description="HTH myb-type" evidence="3">
    <location>
        <begin position="16"/>
        <end position="72"/>
    </location>
</feature>
<gene>
    <name evidence="4" type="ORF">BN9_049750</name>
</gene>
<dbReference type="PANTHER" id="PTHR45614">
    <property type="entry name" value="MYB PROTEIN-RELATED"/>
    <property type="match status" value="1"/>
</dbReference>
<dbReference type="PROSITE" id="PS51294">
    <property type="entry name" value="HTH_MYB"/>
    <property type="match status" value="2"/>
</dbReference>
<dbReference type="Proteomes" id="UP000053237">
    <property type="component" value="Unassembled WGS sequence"/>
</dbReference>
<dbReference type="GO" id="GO:0000978">
    <property type="term" value="F:RNA polymerase II cis-regulatory region sequence-specific DNA binding"/>
    <property type="evidence" value="ECO:0007669"/>
    <property type="project" value="TreeGrafter"/>
</dbReference>
<dbReference type="AlphaFoldDB" id="A0A024GBF1"/>
<dbReference type="EMBL" id="CAIX01000064">
    <property type="protein sequence ID" value="CCI44191.1"/>
    <property type="molecule type" value="Genomic_DNA"/>
</dbReference>
<feature type="domain" description="Myb-like" evidence="2">
    <location>
        <begin position="73"/>
        <end position="123"/>
    </location>
</feature>
<dbReference type="GO" id="GO:0005634">
    <property type="term" value="C:nucleus"/>
    <property type="evidence" value="ECO:0007669"/>
    <property type="project" value="TreeGrafter"/>
</dbReference>
<sequence length="480" mass="54832">MGRAGKNSERNSSYERRAWTRKEDDAIIRLVEEYGTKRWSVISDHLNSLNYGTDRTGKQCRTSAYKRWLNHLDPTIKKDPWTPEEEQIIDDAQTRLGNKWAEISKLLPGRTDNAIKNHWYSSMRRTMRRIAKQQNKAISQSSKYGGKISKQVPNGKSCHPGSVLMETNKNHPKLTLVLSRGHSGEKSCNNMYSDASKTAKGINSPPSEFSKRPNPKRKRKDLRIYTDTNALPDGIFLPDSPRRILHTQILLQLFNCPSMPEPYIAPYIGFQQAVEDVDGKWKWNKKDGMKKPDENNAVLGSDGEERRVYNGCVTSNNEQQPFNDMIDRSINSFDHLDIEFNEQQVAELFNVPSLTGLQPPLSLRRSPRFASAEYAKSDGTKFSFDDLTFHPEIDFDLPSERNVAIRRSPRLRTDVSVAFPQGPGYNRQGAVYKSYDQPVFDVGLQNDNNLEFEHPITPTLKSPQIRHWLEGSPKAFTTSV</sequence>
<organism evidence="4 5">
    <name type="scientific">Albugo candida</name>
    <dbReference type="NCBI Taxonomy" id="65357"/>
    <lineage>
        <taxon>Eukaryota</taxon>
        <taxon>Sar</taxon>
        <taxon>Stramenopiles</taxon>
        <taxon>Oomycota</taxon>
        <taxon>Peronosporomycetes</taxon>
        <taxon>Albuginales</taxon>
        <taxon>Albuginaceae</taxon>
        <taxon>Albugo</taxon>
    </lineage>
</organism>
<dbReference type="SUPFAM" id="SSF46689">
    <property type="entry name" value="Homeodomain-like"/>
    <property type="match status" value="1"/>
</dbReference>
<dbReference type="Pfam" id="PF13921">
    <property type="entry name" value="Myb_DNA-bind_6"/>
    <property type="match status" value="1"/>
</dbReference>
<evidence type="ECO:0000313" key="4">
    <source>
        <dbReference type="EMBL" id="CCI44191.1"/>
    </source>
</evidence>
<dbReference type="GO" id="GO:0000981">
    <property type="term" value="F:DNA-binding transcription factor activity, RNA polymerase II-specific"/>
    <property type="evidence" value="ECO:0007669"/>
    <property type="project" value="TreeGrafter"/>
</dbReference>
<dbReference type="OrthoDB" id="2143914at2759"/>
<evidence type="ECO:0000313" key="5">
    <source>
        <dbReference type="Proteomes" id="UP000053237"/>
    </source>
</evidence>
<dbReference type="InParanoid" id="A0A024GBF1"/>
<dbReference type="SMART" id="SM00717">
    <property type="entry name" value="SANT"/>
    <property type="match status" value="2"/>
</dbReference>
<dbReference type="CDD" id="cd00167">
    <property type="entry name" value="SANT"/>
    <property type="match status" value="2"/>
</dbReference>
<keyword evidence="5" id="KW-1185">Reference proteome</keyword>
<evidence type="ECO:0000259" key="2">
    <source>
        <dbReference type="PROSITE" id="PS50090"/>
    </source>
</evidence>
<evidence type="ECO:0000256" key="1">
    <source>
        <dbReference type="SAM" id="MobiDB-lite"/>
    </source>
</evidence>
<dbReference type="PANTHER" id="PTHR45614:SF274">
    <property type="entry name" value="MYB-LIKE DNA-BINDING PROTEIN"/>
    <property type="match status" value="1"/>
</dbReference>
<dbReference type="STRING" id="65357.A0A024GBF1"/>
<dbReference type="PROSITE" id="PS50090">
    <property type="entry name" value="MYB_LIKE"/>
    <property type="match status" value="2"/>
</dbReference>
<dbReference type="Gene3D" id="1.10.10.60">
    <property type="entry name" value="Homeodomain-like"/>
    <property type="match status" value="2"/>
</dbReference>
<dbReference type="InterPro" id="IPR001005">
    <property type="entry name" value="SANT/Myb"/>
</dbReference>
<dbReference type="InterPro" id="IPR009057">
    <property type="entry name" value="Homeodomain-like_sf"/>
</dbReference>
<proteinExistence type="predicted"/>
<dbReference type="InterPro" id="IPR017930">
    <property type="entry name" value="Myb_dom"/>
</dbReference>
<feature type="domain" description="Myb-like" evidence="2">
    <location>
        <begin position="11"/>
        <end position="61"/>
    </location>
</feature>
<dbReference type="InterPro" id="IPR050560">
    <property type="entry name" value="MYB_TF"/>
</dbReference>
<evidence type="ECO:0000259" key="3">
    <source>
        <dbReference type="PROSITE" id="PS51294"/>
    </source>
</evidence>
<name>A0A024GBF1_9STRA</name>
<comment type="caution">
    <text evidence="4">The sequence shown here is derived from an EMBL/GenBank/DDBJ whole genome shotgun (WGS) entry which is preliminary data.</text>
</comment>
<accession>A0A024GBF1</accession>